<keyword evidence="2" id="KW-1185">Reference proteome</keyword>
<proteinExistence type="predicted"/>
<organism evidence="1 2">
    <name type="scientific">Patella caerulea</name>
    <name type="common">Rayed Mediterranean limpet</name>
    <dbReference type="NCBI Taxonomy" id="87958"/>
    <lineage>
        <taxon>Eukaryota</taxon>
        <taxon>Metazoa</taxon>
        <taxon>Spiralia</taxon>
        <taxon>Lophotrochozoa</taxon>
        <taxon>Mollusca</taxon>
        <taxon>Gastropoda</taxon>
        <taxon>Patellogastropoda</taxon>
        <taxon>Patelloidea</taxon>
        <taxon>Patellidae</taxon>
        <taxon>Patella</taxon>
    </lineage>
</organism>
<dbReference type="GO" id="GO:0009263">
    <property type="term" value="P:deoxyribonucleotide biosynthetic process"/>
    <property type="evidence" value="ECO:0007669"/>
    <property type="project" value="InterPro"/>
</dbReference>
<evidence type="ECO:0000313" key="1">
    <source>
        <dbReference type="EMBL" id="KAK6167067.1"/>
    </source>
</evidence>
<dbReference type="GO" id="GO:0005829">
    <property type="term" value="C:cytosol"/>
    <property type="evidence" value="ECO:0007669"/>
    <property type="project" value="TreeGrafter"/>
</dbReference>
<dbReference type="EMBL" id="JAZGQO010000018">
    <property type="protein sequence ID" value="KAK6167067.1"/>
    <property type="molecule type" value="Genomic_DNA"/>
</dbReference>
<name>A0AAN8FYY8_PATCE</name>
<protein>
    <submittedName>
        <fullName evidence="1">Uncharacterized protein</fullName>
    </submittedName>
</protein>
<accession>A0AAN8FYY8</accession>
<dbReference type="PANTHER" id="PTHR23409:SF21">
    <property type="entry name" value="CAPSID PROTEIN"/>
    <property type="match status" value="1"/>
</dbReference>
<gene>
    <name evidence="1" type="ORF">SNE40_021174</name>
</gene>
<dbReference type="Proteomes" id="UP001347796">
    <property type="component" value="Unassembled WGS sequence"/>
</dbReference>
<evidence type="ECO:0000313" key="2">
    <source>
        <dbReference type="Proteomes" id="UP001347796"/>
    </source>
</evidence>
<reference evidence="1 2" key="1">
    <citation type="submission" date="2024-01" db="EMBL/GenBank/DDBJ databases">
        <title>The genome of the rayed Mediterranean limpet Patella caerulea (Linnaeus, 1758).</title>
        <authorList>
            <person name="Anh-Thu Weber A."/>
            <person name="Halstead-Nussloch G."/>
        </authorList>
    </citation>
    <scope>NUCLEOTIDE SEQUENCE [LARGE SCALE GENOMIC DNA]</scope>
    <source>
        <strain evidence="1">AATW-2023a</strain>
        <tissue evidence="1">Whole specimen</tissue>
    </source>
</reference>
<dbReference type="AlphaFoldDB" id="A0AAN8FYY8"/>
<dbReference type="GO" id="GO:0004748">
    <property type="term" value="F:ribonucleoside-diphosphate reductase activity, thioredoxin disulfide as acceptor"/>
    <property type="evidence" value="ECO:0007669"/>
    <property type="project" value="TreeGrafter"/>
</dbReference>
<sequence length="436" mass="48890">MIDPRSCECLSSGLDLFTVPNTKIDIESGKWHEYHPISNLDSGSPLEFYLSGSGDEYLDLAQSFFTVRAKIVNTNGTNIAADANVGPVNNFLHSLFSQIDVSLNGKRISQPAPINPYRCYLENLLSYGSDAQKSHLLSCQWRLDTPGQFDSHDVSDAGPNTGFKNRTKHFKESKSVDMLGKLHLDLFSQNKYLINGVDMRIRMVRTKDTFCLMAANDNFKVVIEKASLFIRRLKLNPSVTVAHASALMKRNAIYPIRRVDVKSFTIPAGNRSLDKDNLFLGQTPRRVIVTFVTNEAFSGSVNKSPFRLQNFDINHISLQVNGEDVFAKPLSPNFSENLGYGYSRSFNTLFSGTSSLFQDKGPAITLNAYRNGFCVFCFDYAPELSDDNTFHLNKTRNAKLEVRFGTALPSTVNVILYSEFENKIEIDSARNVITDF</sequence>
<dbReference type="InterPro" id="IPR000358">
    <property type="entry name" value="RNR_small_fam"/>
</dbReference>
<dbReference type="PANTHER" id="PTHR23409">
    <property type="entry name" value="RIBONUCLEOSIDE-DIPHOSPHATE REDUCTASE SMALL CHAIN"/>
    <property type="match status" value="1"/>
</dbReference>
<comment type="caution">
    <text evidence="1">The sequence shown here is derived from an EMBL/GenBank/DDBJ whole genome shotgun (WGS) entry which is preliminary data.</text>
</comment>